<reference evidence="9 10" key="1">
    <citation type="submission" date="2020-08" db="EMBL/GenBank/DDBJ databases">
        <title>Genomic Encyclopedia of Archaeal and Bacterial Type Strains, Phase II (KMG-II): from individual species to whole genera.</title>
        <authorList>
            <person name="Goeker M."/>
        </authorList>
    </citation>
    <scope>NUCLEOTIDE SEQUENCE [LARGE SCALE GENOMIC DNA]</scope>
    <source>
        <strain evidence="9 10">DSM 23288</strain>
    </source>
</reference>
<dbReference type="PANTHER" id="PTHR43731">
    <property type="entry name" value="RHOMBOID PROTEASE"/>
    <property type="match status" value="1"/>
</dbReference>
<keyword evidence="10" id="KW-1185">Reference proteome</keyword>
<feature type="domain" description="Peptidase S54 rhomboid" evidence="8">
    <location>
        <begin position="52"/>
        <end position="201"/>
    </location>
</feature>
<dbReference type="Pfam" id="PF01694">
    <property type="entry name" value="Rhomboid"/>
    <property type="match status" value="1"/>
</dbReference>
<accession>A0A840IM65</accession>
<dbReference type="EMBL" id="JACHNU010000010">
    <property type="protein sequence ID" value="MBB4665038.1"/>
    <property type="molecule type" value="Genomic_DNA"/>
</dbReference>
<dbReference type="AlphaFoldDB" id="A0A840IM65"/>
<comment type="subcellular location">
    <subcellularLocation>
        <location evidence="1">Membrane</location>
        <topology evidence="1">Multi-pass membrane protein</topology>
    </subcellularLocation>
</comment>
<dbReference type="GO" id="GO:0004252">
    <property type="term" value="F:serine-type endopeptidase activity"/>
    <property type="evidence" value="ECO:0007669"/>
    <property type="project" value="InterPro"/>
</dbReference>
<feature type="transmembrane region" description="Helical" evidence="7">
    <location>
        <begin position="51"/>
        <end position="75"/>
    </location>
</feature>
<dbReference type="GO" id="GO:0016020">
    <property type="term" value="C:membrane"/>
    <property type="evidence" value="ECO:0007669"/>
    <property type="project" value="UniProtKB-SubCell"/>
</dbReference>
<comment type="similarity">
    <text evidence="2">Belongs to the peptidase S54 family.</text>
</comment>
<dbReference type="InterPro" id="IPR050925">
    <property type="entry name" value="Rhomboid_protease_S54"/>
</dbReference>
<keyword evidence="6 7" id="KW-0472">Membrane</keyword>
<evidence type="ECO:0000313" key="9">
    <source>
        <dbReference type="EMBL" id="MBB4665038.1"/>
    </source>
</evidence>
<name>A0A840IM65_9ACTN</name>
<organism evidence="9 10">
    <name type="scientific">Conexibacter arvalis</name>
    <dbReference type="NCBI Taxonomy" id="912552"/>
    <lineage>
        <taxon>Bacteria</taxon>
        <taxon>Bacillati</taxon>
        <taxon>Actinomycetota</taxon>
        <taxon>Thermoleophilia</taxon>
        <taxon>Solirubrobacterales</taxon>
        <taxon>Conexibacteraceae</taxon>
        <taxon>Conexibacter</taxon>
    </lineage>
</organism>
<evidence type="ECO:0000256" key="5">
    <source>
        <dbReference type="ARBA" id="ARBA00022989"/>
    </source>
</evidence>
<keyword evidence="3 7" id="KW-0812">Transmembrane</keyword>
<sequence length="216" mass="22230">MLPLKDNLGTDRLPVVTLLLIVANVAVYLLIQGGGIAHGPSEVETVGYASAVPSLFLHAGLLHLLANMLALWLFGPAVEDSMSRWRYLLLYLAGGLAAIALQVALDPHATVPALGASGAVAAVLGGCLLLYPRVRFVSIVFVPLFSTLVELPAWVPVAAWVAVQAIVGATALSDVADASGAVAAVAPVGGLLVGLLAVKLLADRRKQVPVRVKVAA</sequence>
<feature type="transmembrane region" description="Helical" evidence="7">
    <location>
        <begin position="87"/>
        <end position="105"/>
    </location>
</feature>
<keyword evidence="4" id="KW-0378">Hydrolase</keyword>
<evidence type="ECO:0000256" key="1">
    <source>
        <dbReference type="ARBA" id="ARBA00004141"/>
    </source>
</evidence>
<gene>
    <name evidence="9" type="ORF">BDZ31_004657</name>
</gene>
<evidence type="ECO:0000256" key="6">
    <source>
        <dbReference type="ARBA" id="ARBA00023136"/>
    </source>
</evidence>
<protein>
    <submittedName>
        <fullName evidence="9">Membrane associated rhomboid family serine protease</fullName>
    </submittedName>
</protein>
<feature type="transmembrane region" description="Helical" evidence="7">
    <location>
        <begin position="12"/>
        <end position="31"/>
    </location>
</feature>
<evidence type="ECO:0000256" key="4">
    <source>
        <dbReference type="ARBA" id="ARBA00022801"/>
    </source>
</evidence>
<proteinExistence type="inferred from homology"/>
<evidence type="ECO:0000259" key="8">
    <source>
        <dbReference type="Pfam" id="PF01694"/>
    </source>
</evidence>
<feature type="transmembrane region" description="Helical" evidence="7">
    <location>
        <begin position="111"/>
        <end position="131"/>
    </location>
</feature>
<evidence type="ECO:0000256" key="7">
    <source>
        <dbReference type="SAM" id="Phobius"/>
    </source>
</evidence>
<dbReference type="PANTHER" id="PTHR43731:SF14">
    <property type="entry name" value="PRESENILIN-ASSOCIATED RHOMBOID-LIKE PROTEIN, MITOCHONDRIAL"/>
    <property type="match status" value="1"/>
</dbReference>
<keyword evidence="9" id="KW-0645">Protease</keyword>
<keyword evidence="5 7" id="KW-1133">Transmembrane helix</keyword>
<evidence type="ECO:0000256" key="3">
    <source>
        <dbReference type="ARBA" id="ARBA00022692"/>
    </source>
</evidence>
<dbReference type="SUPFAM" id="SSF144091">
    <property type="entry name" value="Rhomboid-like"/>
    <property type="match status" value="1"/>
</dbReference>
<comment type="caution">
    <text evidence="9">The sequence shown here is derived from an EMBL/GenBank/DDBJ whole genome shotgun (WGS) entry which is preliminary data.</text>
</comment>
<dbReference type="Gene3D" id="1.20.1540.10">
    <property type="entry name" value="Rhomboid-like"/>
    <property type="match status" value="1"/>
</dbReference>
<evidence type="ECO:0000256" key="2">
    <source>
        <dbReference type="ARBA" id="ARBA00009045"/>
    </source>
</evidence>
<evidence type="ECO:0000313" key="10">
    <source>
        <dbReference type="Proteomes" id="UP000585272"/>
    </source>
</evidence>
<dbReference type="RefSeq" id="WP_183345607.1">
    <property type="nucleotide sequence ID" value="NZ_JACHNU010000010.1"/>
</dbReference>
<dbReference type="GO" id="GO:0006508">
    <property type="term" value="P:proteolysis"/>
    <property type="evidence" value="ECO:0007669"/>
    <property type="project" value="UniProtKB-KW"/>
</dbReference>
<dbReference type="InterPro" id="IPR022764">
    <property type="entry name" value="Peptidase_S54_rhomboid_dom"/>
</dbReference>
<feature type="transmembrane region" description="Helical" evidence="7">
    <location>
        <begin position="178"/>
        <end position="202"/>
    </location>
</feature>
<dbReference type="InterPro" id="IPR035952">
    <property type="entry name" value="Rhomboid-like_sf"/>
</dbReference>
<dbReference type="Proteomes" id="UP000585272">
    <property type="component" value="Unassembled WGS sequence"/>
</dbReference>